<comment type="caution">
    <text evidence="2">The sequence shown here is derived from an EMBL/GenBank/DDBJ whole genome shotgun (WGS) entry which is preliminary data.</text>
</comment>
<gene>
    <name evidence="2" type="ORF">SADO_06247</name>
</gene>
<evidence type="ECO:0000256" key="1">
    <source>
        <dbReference type="SAM" id="Phobius"/>
    </source>
</evidence>
<reference evidence="2 3" key="1">
    <citation type="submission" date="2013-03" db="EMBL/GenBank/DDBJ databases">
        <title>Salinisphaera dokdonensis CL-ES53 Genome Sequencing.</title>
        <authorList>
            <person name="Li C."/>
            <person name="Lai Q."/>
            <person name="Shao Z."/>
        </authorList>
    </citation>
    <scope>NUCLEOTIDE SEQUENCE [LARGE SCALE GENOMIC DNA]</scope>
    <source>
        <strain evidence="2 3">CL-ES53</strain>
    </source>
</reference>
<evidence type="ECO:0000313" key="2">
    <source>
        <dbReference type="EMBL" id="MES1928832.1"/>
    </source>
</evidence>
<dbReference type="Gene3D" id="3.90.226.10">
    <property type="entry name" value="2-enoyl-CoA Hydratase, Chain A, domain 1"/>
    <property type="match status" value="1"/>
</dbReference>
<dbReference type="PANTHER" id="PTHR43459">
    <property type="entry name" value="ENOYL-COA HYDRATASE"/>
    <property type="match status" value="1"/>
</dbReference>
<accession>A0ABV2AYZ2</accession>
<dbReference type="SUPFAM" id="SSF52096">
    <property type="entry name" value="ClpP/crotonase"/>
    <property type="match status" value="1"/>
</dbReference>
<evidence type="ECO:0000313" key="3">
    <source>
        <dbReference type="Proteomes" id="UP001460888"/>
    </source>
</evidence>
<dbReference type="Proteomes" id="UP001460888">
    <property type="component" value="Unassembled WGS sequence"/>
</dbReference>
<dbReference type="PANTHER" id="PTHR43459:SF1">
    <property type="entry name" value="EG:BACN32G11.4 PROTEIN"/>
    <property type="match status" value="1"/>
</dbReference>
<dbReference type="CDD" id="cd06558">
    <property type="entry name" value="crotonase-like"/>
    <property type="match status" value="1"/>
</dbReference>
<sequence length="256" mass="27008">MQEQPSVTYEVAGAIAWIRLNRPKALNAVNADLRDALLAALKKAERDPAVKVVLLGAVGRAFCAGADLMEGKPEDHTVEEELLEGYRPVLEKITRMPQPVIGVAPGVAAGVGAAILMSCDLVMMAEQARIYMAFSAIGLVPDGGATWLLYQHLGYQRAFELIVEGGSLDAQACLAAGIANKMIAGDELEAAAEAWATELAKRSALASAEAKKLLRAAATSTLAQAIESETVAQQLCMDSDESRAAIAEFKNRSAGK</sequence>
<dbReference type="InterPro" id="IPR001753">
    <property type="entry name" value="Enoyl-CoA_hydra/iso"/>
</dbReference>
<dbReference type="RefSeq" id="WP_353110204.1">
    <property type="nucleotide sequence ID" value="NZ_APND01000002.1"/>
</dbReference>
<protein>
    <submittedName>
        <fullName evidence="2">Enoyl-CoA hydratase/isomerase</fullName>
    </submittedName>
</protein>
<dbReference type="InterPro" id="IPR029045">
    <property type="entry name" value="ClpP/crotonase-like_dom_sf"/>
</dbReference>
<feature type="transmembrane region" description="Helical" evidence="1">
    <location>
        <begin position="130"/>
        <end position="150"/>
    </location>
</feature>
<keyword evidence="1" id="KW-0812">Transmembrane</keyword>
<keyword evidence="1" id="KW-0472">Membrane</keyword>
<dbReference type="Pfam" id="PF00378">
    <property type="entry name" value="ECH_1"/>
    <property type="match status" value="1"/>
</dbReference>
<feature type="transmembrane region" description="Helical" evidence="1">
    <location>
        <begin position="100"/>
        <end position="124"/>
    </location>
</feature>
<name>A0ABV2AYZ2_9GAMM</name>
<keyword evidence="1" id="KW-1133">Transmembrane helix</keyword>
<keyword evidence="3" id="KW-1185">Reference proteome</keyword>
<proteinExistence type="predicted"/>
<organism evidence="2 3">
    <name type="scientific">Salinisphaera dokdonensis CL-ES53</name>
    <dbReference type="NCBI Taxonomy" id="1304272"/>
    <lineage>
        <taxon>Bacteria</taxon>
        <taxon>Pseudomonadati</taxon>
        <taxon>Pseudomonadota</taxon>
        <taxon>Gammaproteobacteria</taxon>
        <taxon>Salinisphaerales</taxon>
        <taxon>Salinisphaeraceae</taxon>
        <taxon>Salinisphaera</taxon>
    </lineage>
</organism>
<dbReference type="EMBL" id="APND01000002">
    <property type="protein sequence ID" value="MES1928832.1"/>
    <property type="molecule type" value="Genomic_DNA"/>
</dbReference>